<evidence type="ECO:0000256" key="1">
    <source>
        <dbReference type="ARBA" id="ARBA00023012"/>
    </source>
</evidence>
<proteinExistence type="predicted"/>
<dbReference type="Pfam" id="PF03704">
    <property type="entry name" value="BTAD"/>
    <property type="match status" value="1"/>
</dbReference>
<dbReference type="SUPFAM" id="SSF48452">
    <property type="entry name" value="TPR-like"/>
    <property type="match status" value="1"/>
</dbReference>
<dbReference type="InterPro" id="IPR036388">
    <property type="entry name" value="WH-like_DNA-bd_sf"/>
</dbReference>
<gene>
    <name evidence="5" type="ORF">SAMN05216252_1178</name>
</gene>
<dbReference type="SUPFAM" id="SSF52540">
    <property type="entry name" value="P-loop containing nucleoside triphosphate hydrolases"/>
    <property type="match status" value="1"/>
</dbReference>
<keyword evidence="1" id="KW-0902">Two-component regulatory system</keyword>
<evidence type="ECO:0000313" key="6">
    <source>
        <dbReference type="Proteomes" id="UP000198280"/>
    </source>
</evidence>
<keyword evidence="6" id="KW-1185">Reference proteome</keyword>
<dbReference type="InterPro" id="IPR005158">
    <property type="entry name" value="BTAD"/>
</dbReference>
<organism evidence="5 6">
    <name type="scientific">Actinacidiphila glaucinigra</name>
    <dbReference type="NCBI Taxonomy" id="235986"/>
    <lineage>
        <taxon>Bacteria</taxon>
        <taxon>Bacillati</taxon>
        <taxon>Actinomycetota</taxon>
        <taxon>Actinomycetes</taxon>
        <taxon>Kitasatosporales</taxon>
        <taxon>Streptomycetaceae</taxon>
        <taxon>Actinacidiphila</taxon>
    </lineage>
</organism>
<dbReference type="InterPro" id="IPR016032">
    <property type="entry name" value="Sig_transdc_resp-reg_C-effctor"/>
</dbReference>
<evidence type="ECO:0000313" key="5">
    <source>
        <dbReference type="EMBL" id="SNT21213.1"/>
    </source>
</evidence>
<evidence type="ECO:0000256" key="2">
    <source>
        <dbReference type="ARBA" id="ARBA00023015"/>
    </source>
</evidence>
<keyword evidence="3" id="KW-0804">Transcription</keyword>
<dbReference type="EMBL" id="FZOF01000017">
    <property type="protein sequence ID" value="SNT21213.1"/>
    <property type="molecule type" value="Genomic_DNA"/>
</dbReference>
<accession>A0A239KUF5</accession>
<sequence length="974" mass="104237">MTRGLPDRPLPGLPDLPAGVVPRPRVTRRILQELAGHPVLVVAASAGAGKTTAVLQAARAMPGPAAWIPLGGLATGDIAAEALRGRLARAVPADGAGPPVLVVDGLEHIAGRAAAEDALSALVLQPPPGLRLVLVTRAEPPEGIAGLGDVHRVAFLDDTDLAFDVSEAARALRPAGLQEQAQFRVRAMRGWVTGVLHDWWTTDPEAAAGRLDLLCAGLVRQLTEAEAALLVATSVLDEVTAESANALGLSCPDRTMTALRHRRLPLAWSCDGARMRPLPRFHGYLRMRADAMDENSRRELRRRHARLLEAAGRHEEAVTELLMAGEPAAARRAAEQVLPGVLDRLDLATAESWLDRMRPVPGPPAPGLVSAALRVAFGREQCWRGLQLADQHGPSWWGGLPGRPGGSEDLALLVWCFWHAGRTDEARQMLRVMPPGRHRDIAAALMSLADGTPLTPLPDLRADATGPVEVMLMRIAYMGGRLAELQGDPAPPGGWRRATGAPWTVAALRAAGRISRAGEMYTSLGDGPRPVWLTAIDDVELMADLGRREEAWAALTAGRQAVAATGSRVYEILSLLLEAKLALRLDRDAARATRALAEAARHGSARYAFTGELAATWHGLQLLLAGRDGEAAHRLAVAVAAMTTGDRLLELPTAAVYLSEAMWRAGDAEAADAAADLALGVASAHGGRHLLLQALDDVPAVAVRRADAEPSHSSPWHELVAALSSGRAALSAPVSPRLVLEEFGVVRLSADGREVRPRLAKSTELLAFLLNRPAATARRALLLDSLFPGRSDAAGRSYLRQAVYRLREVLPEGVALLQEGDVHRLTPHTSVAGSSGAFGRLLAEAGRQDGEHRFHTLLEALRTAGRGPYFDGVSTPWLDARREELAAELTQAQVDAGAVALRLGRIRETRELAGAALERDPYREQAWRLALAGAEAAGDDGELLELYRGYLRAMADLGVRPSQEMRHLVERLRR</sequence>
<dbReference type="InterPro" id="IPR011990">
    <property type="entry name" value="TPR-like_helical_dom_sf"/>
</dbReference>
<dbReference type="Gene3D" id="1.10.10.10">
    <property type="entry name" value="Winged helix-like DNA-binding domain superfamily/Winged helix DNA-binding domain"/>
    <property type="match status" value="1"/>
</dbReference>
<dbReference type="RefSeq" id="WP_089226574.1">
    <property type="nucleotide sequence ID" value="NZ_FZOF01000017.1"/>
</dbReference>
<reference evidence="5 6" key="1">
    <citation type="submission" date="2017-06" db="EMBL/GenBank/DDBJ databases">
        <authorList>
            <person name="Kim H.J."/>
            <person name="Triplett B.A."/>
        </authorList>
    </citation>
    <scope>NUCLEOTIDE SEQUENCE [LARGE SCALE GENOMIC DNA]</scope>
    <source>
        <strain evidence="5 6">CGMCC 4.1858</strain>
    </source>
</reference>
<evidence type="ECO:0000259" key="4">
    <source>
        <dbReference type="SMART" id="SM01043"/>
    </source>
</evidence>
<dbReference type="OrthoDB" id="134985at2"/>
<dbReference type="AlphaFoldDB" id="A0A239KUF5"/>
<dbReference type="SUPFAM" id="SSF46894">
    <property type="entry name" value="C-terminal effector domain of the bipartite response regulators"/>
    <property type="match status" value="1"/>
</dbReference>
<dbReference type="GO" id="GO:0000160">
    <property type="term" value="P:phosphorelay signal transduction system"/>
    <property type="evidence" value="ECO:0007669"/>
    <property type="project" value="UniProtKB-KW"/>
</dbReference>
<dbReference type="Gene3D" id="1.25.40.10">
    <property type="entry name" value="Tetratricopeptide repeat domain"/>
    <property type="match status" value="1"/>
</dbReference>
<protein>
    <submittedName>
        <fullName evidence="5">Transcriptional activator domain-containing protein</fullName>
    </submittedName>
</protein>
<evidence type="ECO:0000256" key="3">
    <source>
        <dbReference type="ARBA" id="ARBA00023163"/>
    </source>
</evidence>
<feature type="domain" description="Bacterial transcriptional activator" evidence="4">
    <location>
        <begin position="835"/>
        <end position="973"/>
    </location>
</feature>
<dbReference type="PANTHER" id="PTHR35807">
    <property type="entry name" value="TRANSCRIPTIONAL REGULATOR REDD-RELATED"/>
    <property type="match status" value="1"/>
</dbReference>
<name>A0A239KUF5_9ACTN</name>
<dbReference type="GO" id="GO:0003677">
    <property type="term" value="F:DNA binding"/>
    <property type="evidence" value="ECO:0007669"/>
    <property type="project" value="InterPro"/>
</dbReference>
<keyword evidence="2" id="KW-0805">Transcription regulation</keyword>
<dbReference type="InterPro" id="IPR051677">
    <property type="entry name" value="AfsR-DnrI-RedD_regulator"/>
</dbReference>
<dbReference type="SMART" id="SM01043">
    <property type="entry name" value="BTAD"/>
    <property type="match status" value="1"/>
</dbReference>
<dbReference type="InterPro" id="IPR027417">
    <property type="entry name" value="P-loop_NTPase"/>
</dbReference>
<dbReference type="PANTHER" id="PTHR35807:SF1">
    <property type="entry name" value="TRANSCRIPTIONAL REGULATOR REDD"/>
    <property type="match status" value="1"/>
</dbReference>
<dbReference type="Proteomes" id="UP000198280">
    <property type="component" value="Unassembled WGS sequence"/>
</dbReference>
<dbReference type="GO" id="GO:0006355">
    <property type="term" value="P:regulation of DNA-templated transcription"/>
    <property type="evidence" value="ECO:0007669"/>
    <property type="project" value="InterPro"/>
</dbReference>